<protein>
    <submittedName>
        <fullName evidence="2">Uncharacterized protein</fullName>
    </submittedName>
</protein>
<organism evidence="2 3">
    <name type="scientific">Candidatus Gottesmanbacteria bacterium GW2011_GWB1_49_7</name>
    <dbReference type="NCBI Taxonomy" id="1618448"/>
    <lineage>
        <taxon>Bacteria</taxon>
        <taxon>Candidatus Gottesmaniibacteriota</taxon>
    </lineage>
</organism>
<evidence type="ECO:0000256" key="1">
    <source>
        <dbReference type="SAM" id="SignalP"/>
    </source>
</evidence>
<comment type="caution">
    <text evidence="2">The sequence shown here is derived from an EMBL/GenBank/DDBJ whole genome shotgun (WGS) entry which is preliminary data.</text>
</comment>
<dbReference type="EMBL" id="LCQD01000018">
    <property type="protein sequence ID" value="KKW11476.1"/>
    <property type="molecule type" value="Genomic_DNA"/>
</dbReference>
<reference evidence="2 3" key="1">
    <citation type="journal article" date="2015" name="Nature">
        <title>rRNA introns, odd ribosomes, and small enigmatic genomes across a large radiation of phyla.</title>
        <authorList>
            <person name="Brown C.T."/>
            <person name="Hug L.A."/>
            <person name="Thomas B.C."/>
            <person name="Sharon I."/>
            <person name="Castelle C.J."/>
            <person name="Singh A."/>
            <person name="Wilkins M.J."/>
            <person name="Williams K.H."/>
            <person name="Banfield J.F."/>
        </authorList>
    </citation>
    <scope>NUCLEOTIDE SEQUENCE [LARGE SCALE GENOMIC DNA]</scope>
</reference>
<gene>
    <name evidence="2" type="ORF">UY48_C0018G0010</name>
</gene>
<accession>A0A0G1VYC7</accession>
<feature type="chain" id="PRO_5002540337" evidence="1">
    <location>
        <begin position="20"/>
        <end position="121"/>
    </location>
</feature>
<proteinExistence type="predicted"/>
<dbReference type="Proteomes" id="UP000034588">
    <property type="component" value="Unassembled WGS sequence"/>
</dbReference>
<dbReference type="AlphaFoldDB" id="A0A0G1VYC7"/>
<feature type="signal peptide" evidence="1">
    <location>
        <begin position="1"/>
        <end position="19"/>
    </location>
</feature>
<keyword evidence="1" id="KW-0732">Signal</keyword>
<name>A0A0G1VYC7_9BACT</name>
<sequence length="121" mass="13555">MKKLIISWMAIALIALLMAAPLPAKSGDTGMKNLVALERKVDITEVDITDTNKSPLPCRRCGKNMRYKNGSAMIGLSIQVLDEHKTPDYSSFLKSQMGDLTIGETYSFCLECFIKAIWFYK</sequence>
<evidence type="ECO:0000313" key="3">
    <source>
        <dbReference type="Proteomes" id="UP000034588"/>
    </source>
</evidence>
<evidence type="ECO:0000313" key="2">
    <source>
        <dbReference type="EMBL" id="KKW11476.1"/>
    </source>
</evidence>